<comment type="caution">
    <text evidence="1">The sequence shown here is derived from an EMBL/GenBank/DDBJ whole genome shotgun (WGS) entry which is preliminary data.</text>
</comment>
<dbReference type="PROSITE" id="PS51257">
    <property type="entry name" value="PROKAR_LIPOPROTEIN"/>
    <property type="match status" value="1"/>
</dbReference>
<reference evidence="1 2" key="1">
    <citation type="journal article" date="2012" name="Int. J. Syst. Evol. Microbiol.">
        <title>Flammeovirga pacifica sp. nov., isolated from deep-sea sediment.</title>
        <authorList>
            <person name="Xu H."/>
            <person name="Fu Y."/>
            <person name="Yang N."/>
            <person name="Ding Z."/>
            <person name="Lai Q."/>
            <person name="Zeng R."/>
        </authorList>
    </citation>
    <scope>NUCLEOTIDE SEQUENCE [LARGE SCALE GENOMIC DNA]</scope>
    <source>
        <strain evidence="2">DSM 24597 / LMG 26175 / WPAGA1</strain>
    </source>
</reference>
<dbReference type="STRING" id="915059.NH26_17945"/>
<name>A0A1S1Z4D6_FLAPC</name>
<accession>A0A1S1Z4D6</accession>
<dbReference type="RefSeq" id="WP_044223236.1">
    <property type="nucleotide sequence ID" value="NZ_JRYR02000001.1"/>
</dbReference>
<evidence type="ECO:0008006" key="3">
    <source>
        <dbReference type="Google" id="ProtNLM"/>
    </source>
</evidence>
<sequence>MNKIKYIVIALMTMFFYSCNDMVSKDKFYTGDPLVSLSGDQQMLTLSSEPDQEIRLELTDSISISTPIDKPLTVQLKVDSTSFGNLGTDYTIQTDVKIAAGASYGYYKIVAKAIDPDLVSRTQLVIHIESCDQPNVIPGMMGIKKNNEDRRPRLKTYLFKY</sequence>
<dbReference type="OrthoDB" id="1120709at2"/>
<organism evidence="1 2">
    <name type="scientific">Flammeovirga pacifica</name>
    <dbReference type="NCBI Taxonomy" id="915059"/>
    <lineage>
        <taxon>Bacteria</taxon>
        <taxon>Pseudomonadati</taxon>
        <taxon>Bacteroidota</taxon>
        <taxon>Cytophagia</taxon>
        <taxon>Cytophagales</taxon>
        <taxon>Flammeovirgaceae</taxon>
        <taxon>Flammeovirga</taxon>
    </lineage>
</organism>
<proteinExistence type="predicted"/>
<evidence type="ECO:0000313" key="1">
    <source>
        <dbReference type="EMBL" id="OHX68092.1"/>
    </source>
</evidence>
<dbReference type="EMBL" id="JRYR02000001">
    <property type="protein sequence ID" value="OHX68092.1"/>
    <property type="molecule type" value="Genomic_DNA"/>
</dbReference>
<gene>
    <name evidence="1" type="ORF">NH26_17945</name>
</gene>
<dbReference type="Proteomes" id="UP000179797">
    <property type="component" value="Unassembled WGS sequence"/>
</dbReference>
<keyword evidence="2" id="KW-1185">Reference proteome</keyword>
<dbReference type="AlphaFoldDB" id="A0A1S1Z4D6"/>
<protein>
    <recommendedName>
        <fullName evidence="3">DUF1735 domain-containing protein</fullName>
    </recommendedName>
</protein>
<evidence type="ECO:0000313" key="2">
    <source>
        <dbReference type="Proteomes" id="UP000179797"/>
    </source>
</evidence>